<dbReference type="STRING" id="1231657.A0A1Y1ZDL9"/>
<evidence type="ECO:0000313" key="2">
    <source>
        <dbReference type="EMBL" id="ORY08338.1"/>
    </source>
</evidence>
<dbReference type="PANTHER" id="PTHR33973:SF4">
    <property type="entry name" value="OS07G0153300 PROTEIN"/>
    <property type="match status" value="1"/>
</dbReference>
<protein>
    <recommendedName>
        <fullName evidence="4">DUF1365-domain-containing protein</fullName>
    </recommendedName>
</protein>
<evidence type="ECO:0000256" key="1">
    <source>
        <dbReference type="SAM" id="Phobius"/>
    </source>
</evidence>
<dbReference type="Proteomes" id="UP000193144">
    <property type="component" value="Unassembled WGS sequence"/>
</dbReference>
<keyword evidence="1" id="KW-0472">Membrane</keyword>
<proteinExistence type="predicted"/>
<dbReference type="OrthoDB" id="3340520at2759"/>
<dbReference type="PANTHER" id="PTHR33973">
    <property type="entry name" value="OS07G0153300 PROTEIN"/>
    <property type="match status" value="1"/>
</dbReference>
<keyword evidence="1" id="KW-1133">Transmembrane helix</keyword>
<evidence type="ECO:0008006" key="4">
    <source>
        <dbReference type="Google" id="ProtNLM"/>
    </source>
</evidence>
<comment type="caution">
    <text evidence="2">The sequence shown here is derived from an EMBL/GenBank/DDBJ whole genome shotgun (WGS) entry which is preliminary data.</text>
</comment>
<keyword evidence="3" id="KW-1185">Reference proteome</keyword>
<gene>
    <name evidence="2" type="ORF">BCR34DRAFT_589999</name>
</gene>
<dbReference type="EMBL" id="MCFA01000102">
    <property type="protein sequence ID" value="ORY08338.1"/>
    <property type="molecule type" value="Genomic_DNA"/>
</dbReference>
<dbReference type="InterPro" id="IPR010775">
    <property type="entry name" value="DUF1365"/>
</dbReference>
<dbReference type="AlphaFoldDB" id="A0A1Y1ZDL9"/>
<reference evidence="2 3" key="1">
    <citation type="submission" date="2016-07" db="EMBL/GenBank/DDBJ databases">
        <title>Pervasive Adenine N6-methylation of Active Genes in Fungi.</title>
        <authorList>
            <consortium name="DOE Joint Genome Institute"/>
            <person name="Mondo S.J."/>
            <person name="Dannebaum R.O."/>
            <person name="Kuo R.C."/>
            <person name="Labutti K."/>
            <person name="Haridas S."/>
            <person name="Kuo A."/>
            <person name="Salamov A."/>
            <person name="Ahrendt S.R."/>
            <person name="Lipzen A."/>
            <person name="Sullivan W."/>
            <person name="Andreopoulos W.B."/>
            <person name="Clum A."/>
            <person name="Lindquist E."/>
            <person name="Daum C."/>
            <person name="Ramamoorthy G.K."/>
            <person name="Gryganskyi A."/>
            <person name="Culley D."/>
            <person name="Magnuson J.K."/>
            <person name="James T.Y."/>
            <person name="O'Malley M.A."/>
            <person name="Stajich J.E."/>
            <person name="Spatafora J.W."/>
            <person name="Visel A."/>
            <person name="Grigoriev I.V."/>
        </authorList>
    </citation>
    <scope>NUCLEOTIDE SEQUENCE [LARGE SCALE GENOMIC DNA]</scope>
    <source>
        <strain evidence="2 3">CBS 115471</strain>
    </source>
</reference>
<sequence>MTTTRLSRYGLLACFFLPFLPGVIGLGWLSLPFLGLWAALGGVRYFLKDHKILQDCVIFGVISVQLLRKKLYEHVLVLWKELGRDVHFNSKERTLLLASVIAFATIYAVSALRCCNSSKPDKTINESDITRDQVALPSWLKPLLFPCKTTHARTFPKRHAFAYSYLLYGIPVIPSSAKLNNPEISSRTDKVQGKWWLHVRAEDYLGRGHRELGFFEKLKMTLRDEGVLDSEWSYAYLVTAPRFLGYSFNPVSFWYVYDQSHQLKRMILEVNNTFGERRMYLLDGSSAGTPGTAESEPSEPIASKKHFRDLWSKDFHVSPFNSRKGSYSLKALDPFPFLGSMSESTGPIIDNTITQKSSKDHAKIVARVFSTGEPLDPAALGILGTARFLLAWWWVGLVTFPRILKEAKNLYFKYGLHVWLRPEVLLSSVARLPSGAEEALQDAFESHLKHLVQHAMEPLHVMYITCIPGRPRVELAPNPTTTDETGNVKRLEIRVLSPVFYTRFVHYAHTREALDREGIFTDEKNRTIWISHPELLHSLLPHLKSKSSAENPRSIQRNYFAEKRWTLLRKLRCPPAEPVYPTIPKPLEGEVHDICPRSFSDLDAFVRGAQTDDDAAIYRRTVTKVFLAQRIAFGFVEVLDAIDFLLRTILAYIACRIMADWSVEVQENGIGQRVQVTEGTCIGELKGGRTEICMVIAMGLWPFWKTSPPHFLASSTRQPPLSEVKIVAKSSATVVDTVNFIE</sequence>
<name>A0A1Y1ZDL9_9PLEO</name>
<dbReference type="Pfam" id="PF07103">
    <property type="entry name" value="DUF1365"/>
    <property type="match status" value="1"/>
</dbReference>
<accession>A0A1Y1ZDL9</accession>
<organism evidence="2 3">
    <name type="scientific">Clohesyomyces aquaticus</name>
    <dbReference type="NCBI Taxonomy" id="1231657"/>
    <lineage>
        <taxon>Eukaryota</taxon>
        <taxon>Fungi</taxon>
        <taxon>Dikarya</taxon>
        <taxon>Ascomycota</taxon>
        <taxon>Pezizomycotina</taxon>
        <taxon>Dothideomycetes</taxon>
        <taxon>Pleosporomycetidae</taxon>
        <taxon>Pleosporales</taxon>
        <taxon>Lindgomycetaceae</taxon>
        <taxon>Clohesyomyces</taxon>
    </lineage>
</organism>
<keyword evidence="1" id="KW-0812">Transmembrane</keyword>
<evidence type="ECO:0000313" key="3">
    <source>
        <dbReference type="Proteomes" id="UP000193144"/>
    </source>
</evidence>
<feature type="transmembrane region" description="Helical" evidence="1">
    <location>
        <begin position="12"/>
        <end position="40"/>
    </location>
</feature>